<dbReference type="Proteomes" id="UP000717328">
    <property type="component" value="Unassembled WGS sequence"/>
</dbReference>
<dbReference type="Gene3D" id="3.40.50.1820">
    <property type="entry name" value="alpha/beta hydrolase"/>
    <property type="match status" value="1"/>
</dbReference>
<gene>
    <name evidence="3" type="ORF">H0H81_011823</name>
</gene>
<reference evidence="3" key="2">
    <citation type="submission" date="2021-10" db="EMBL/GenBank/DDBJ databases">
        <title>Phylogenomics reveals ancestral predisposition of the termite-cultivated fungus Termitomyces towards a domesticated lifestyle.</title>
        <authorList>
            <person name="Auxier B."/>
            <person name="Grum-Grzhimaylo A."/>
            <person name="Cardenas M.E."/>
            <person name="Lodge J.D."/>
            <person name="Laessoe T."/>
            <person name="Pedersen O."/>
            <person name="Smith M.E."/>
            <person name="Kuyper T.W."/>
            <person name="Franco-Molano E.A."/>
            <person name="Baroni T.J."/>
            <person name="Aanen D.K."/>
        </authorList>
    </citation>
    <scope>NUCLEOTIDE SEQUENCE</scope>
    <source>
        <strain evidence="3">D49</strain>
    </source>
</reference>
<dbReference type="GO" id="GO:0016787">
    <property type="term" value="F:hydrolase activity"/>
    <property type="evidence" value="ECO:0007669"/>
    <property type="project" value="UniProtKB-KW"/>
</dbReference>
<evidence type="ECO:0000313" key="3">
    <source>
        <dbReference type="EMBL" id="KAG5635285.1"/>
    </source>
</evidence>
<organism evidence="3 4">
    <name type="scientific">Sphagnurus paluster</name>
    <dbReference type="NCBI Taxonomy" id="117069"/>
    <lineage>
        <taxon>Eukaryota</taxon>
        <taxon>Fungi</taxon>
        <taxon>Dikarya</taxon>
        <taxon>Basidiomycota</taxon>
        <taxon>Agaricomycotina</taxon>
        <taxon>Agaricomycetes</taxon>
        <taxon>Agaricomycetidae</taxon>
        <taxon>Agaricales</taxon>
        <taxon>Tricholomatineae</taxon>
        <taxon>Lyophyllaceae</taxon>
        <taxon>Sphagnurus</taxon>
    </lineage>
</organism>
<keyword evidence="4" id="KW-1185">Reference proteome</keyword>
<evidence type="ECO:0000259" key="2">
    <source>
        <dbReference type="Pfam" id="PF07859"/>
    </source>
</evidence>
<dbReference type="InterPro" id="IPR029058">
    <property type="entry name" value="AB_hydrolase_fold"/>
</dbReference>
<keyword evidence="1" id="KW-0378">Hydrolase</keyword>
<dbReference type="AlphaFoldDB" id="A0A9P7FQ74"/>
<dbReference type="InterPro" id="IPR013094">
    <property type="entry name" value="AB_hydrolase_3"/>
</dbReference>
<dbReference type="Pfam" id="PF07859">
    <property type="entry name" value="Abhydrolase_3"/>
    <property type="match status" value="1"/>
</dbReference>
<name>A0A9P7FQ74_9AGAR</name>
<dbReference type="EMBL" id="JABCKI010006131">
    <property type="protein sequence ID" value="KAG5635285.1"/>
    <property type="molecule type" value="Genomic_DNA"/>
</dbReference>
<dbReference type="SUPFAM" id="SSF53474">
    <property type="entry name" value="alpha/beta-Hydrolases"/>
    <property type="match status" value="1"/>
</dbReference>
<dbReference type="InterPro" id="IPR050300">
    <property type="entry name" value="GDXG_lipolytic_enzyme"/>
</dbReference>
<sequence>MLIHPSILPLLDPEYVAYHNAHMLDVPPLESIPRELLRGDAPFPGASDPLPVEKTQDFELEGIRLRAFTPFGEQPERGWPAVLYIHGGLLHAAFHGSARCVVVALDYRLAPENPYPAAVEDSVAALKWLVYHGPEKLHVNLSRIAVAGTSSGGNLAAVLALKAPTLLPPIPELIMQVLIVPITDNTASVATSWASKEHAPLLTPHAMMSARHNYLPDPETWTNWDASPLFASTEQLKTLPKTWITLAECDILCQEGQQYADKLKDAGVEVQAHVYKGAPHMAPTIDVTFKIATDVQREFSICEWNRFAKKSTVCSVLKVGKQMITDAVDALEKAFWHANS</sequence>
<feature type="domain" description="Alpha/beta hydrolase fold-3" evidence="2">
    <location>
        <begin position="97"/>
        <end position="281"/>
    </location>
</feature>
<accession>A0A9P7FQ74</accession>
<protein>
    <recommendedName>
        <fullName evidence="2">Alpha/beta hydrolase fold-3 domain-containing protein</fullName>
    </recommendedName>
</protein>
<proteinExistence type="predicted"/>
<dbReference type="PANTHER" id="PTHR48081">
    <property type="entry name" value="AB HYDROLASE SUPERFAMILY PROTEIN C4A8.06C"/>
    <property type="match status" value="1"/>
</dbReference>
<evidence type="ECO:0000313" key="4">
    <source>
        <dbReference type="Proteomes" id="UP000717328"/>
    </source>
</evidence>
<reference evidence="3" key="1">
    <citation type="submission" date="2021-02" db="EMBL/GenBank/DDBJ databases">
        <authorList>
            <person name="Nieuwenhuis M."/>
            <person name="Van De Peppel L.J.J."/>
        </authorList>
    </citation>
    <scope>NUCLEOTIDE SEQUENCE</scope>
    <source>
        <strain evidence="3">D49</strain>
    </source>
</reference>
<dbReference type="OrthoDB" id="408631at2759"/>
<comment type="caution">
    <text evidence="3">The sequence shown here is derived from an EMBL/GenBank/DDBJ whole genome shotgun (WGS) entry which is preliminary data.</text>
</comment>
<dbReference type="PANTHER" id="PTHR48081:SF8">
    <property type="entry name" value="ALPHA_BETA HYDROLASE FOLD-3 DOMAIN-CONTAINING PROTEIN-RELATED"/>
    <property type="match status" value="1"/>
</dbReference>
<evidence type="ECO:0000256" key="1">
    <source>
        <dbReference type="ARBA" id="ARBA00022801"/>
    </source>
</evidence>